<keyword evidence="5 7" id="KW-0456">Lyase</keyword>
<feature type="active site" evidence="7">
    <location>
        <position position="127"/>
    </location>
</feature>
<evidence type="ECO:0000313" key="10">
    <source>
        <dbReference type="Proteomes" id="UP000244890"/>
    </source>
</evidence>
<evidence type="ECO:0000256" key="4">
    <source>
        <dbReference type="ARBA" id="ARBA00023150"/>
    </source>
</evidence>
<evidence type="ECO:0000256" key="5">
    <source>
        <dbReference type="ARBA" id="ARBA00023239"/>
    </source>
</evidence>
<evidence type="ECO:0000256" key="7">
    <source>
        <dbReference type="HAMAP-Rule" id="MF_01224"/>
    </source>
</evidence>
<dbReference type="NCBIfam" id="TIGR00581">
    <property type="entry name" value="moaC"/>
    <property type="match status" value="1"/>
</dbReference>
<dbReference type="Pfam" id="PF01967">
    <property type="entry name" value="MoaC"/>
    <property type="match status" value="1"/>
</dbReference>
<dbReference type="HAMAP" id="MF_01224_B">
    <property type="entry name" value="MoaC_B"/>
    <property type="match status" value="1"/>
</dbReference>
<comment type="similarity">
    <text evidence="7">Belongs to the MoaC family.</text>
</comment>
<dbReference type="Proteomes" id="UP000244890">
    <property type="component" value="Chromosome"/>
</dbReference>
<dbReference type="CDD" id="cd01420">
    <property type="entry name" value="MoaC_PE"/>
    <property type="match status" value="1"/>
</dbReference>
<evidence type="ECO:0000256" key="3">
    <source>
        <dbReference type="ARBA" id="ARBA00012575"/>
    </source>
</evidence>
<evidence type="ECO:0000313" key="9">
    <source>
        <dbReference type="EMBL" id="AWI33326.1"/>
    </source>
</evidence>
<organism evidence="9 10">
    <name type="scientific">Helicobacter apodemus</name>
    <dbReference type="NCBI Taxonomy" id="135569"/>
    <lineage>
        <taxon>Bacteria</taxon>
        <taxon>Pseudomonadati</taxon>
        <taxon>Campylobacterota</taxon>
        <taxon>Epsilonproteobacteria</taxon>
        <taxon>Campylobacterales</taxon>
        <taxon>Helicobacteraceae</taxon>
        <taxon>Helicobacter</taxon>
    </lineage>
</organism>
<dbReference type="NCBIfam" id="NF006870">
    <property type="entry name" value="PRK09364.1"/>
    <property type="match status" value="1"/>
</dbReference>
<dbReference type="EC" id="4.6.1.17" evidence="3 7"/>
<comment type="pathway">
    <text evidence="2 7">Cofactor biosynthesis; molybdopterin biosynthesis.</text>
</comment>
<dbReference type="EMBL" id="CP021886">
    <property type="protein sequence ID" value="AWI33326.1"/>
    <property type="molecule type" value="Genomic_DNA"/>
</dbReference>
<dbReference type="Gene3D" id="3.30.70.640">
    <property type="entry name" value="Molybdopterin cofactor biosynthesis C (MoaC) domain"/>
    <property type="match status" value="1"/>
</dbReference>
<comment type="subunit">
    <text evidence="7">Homohexamer; trimer of dimers.</text>
</comment>
<dbReference type="InterPro" id="IPR002820">
    <property type="entry name" value="Mopterin_CF_biosynth-C_dom"/>
</dbReference>
<comment type="catalytic activity">
    <reaction evidence="1 7">
        <text>(8S)-3',8-cyclo-7,8-dihydroguanosine 5'-triphosphate = cyclic pyranopterin phosphate + diphosphate</text>
        <dbReference type="Rhea" id="RHEA:49580"/>
        <dbReference type="ChEBI" id="CHEBI:33019"/>
        <dbReference type="ChEBI" id="CHEBI:59648"/>
        <dbReference type="ChEBI" id="CHEBI:131766"/>
        <dbReference type="EC" id="4.6.1.17"/>
    </reaction>
</comment>
<reference evidence="9 10" key="1">
    <citation type="submission" date="2017-06" db="EMBL/GenBank/DDBJ databases">
        <title>Complete genome of Helicobacter apodemus.</title>
        <authorList>
            <person name="Cho S."/>
        </authorList>
    </citation>
    <scope>NUCLEOTIDE SEQUENCE [LARGE SCALE GENOMIC DNA]</scope>
    <source>
        <strain evidence="10">SNUVETPUB-15-01</strain>
    </source>
</reference>
<dbReference type="PANTHER" id="PTHR22960">
    <property type="entry name" value="MOLYBDOPTERIN COFACTOR SYNTHESIS PROTEIN A"/>
    <property type="match status" value="1"/>
</dbReference>
<evidence type="ECO:0000256" key="2">
    <source>
        <dbReference type="ARBA" id="ARBA00005046"/>
    </source>
</evidence>
<gene>
    <name evidence="7 9" type="primary">moaC</name>
    <name evidence="9" type="ORF">CDV25_00090</name>
</gene>
<proteinExistence type="inferred from homology"/>
<dbReference type="InterPro" id="IPR036522">
    <property type="entry name" value="MoaC_sf"/>
</dbReference>
<dbReference type="InterPro" id="IPR050105">
    <property type="entry name" value="MoCo_biosynth_MoaA/MoaC"/>
</dbReference>
<evidence type="ECO:0000259" key="8">
    <source>
        <dbReference type="Pfam" id="PF01967"/>
    </source>
</evidence>
<evidence type="ECO:0000256" key="6">
    <source>
        <dbReference type="ARBA" id="ARBA00055087"/>
    </source>
</evidence>
<dbReference type="RefSeq" id="WP_108910248.1">
    <property type="nucleotide sequence ID" value="NZ_CP021886.1"/>
</dbReference>
<dbReference type="GO" id="GO:0061799">
    <property type="term" value="F:cyclic pyranopterin monophosphate synthase activity"/>
    <property type="evidence" value="ECO:0007669"/>
    <property type="project" value="UniProtKB-UniRule"/>
</dbReference>
<protein>
    <recommendedName>
        <fullName evidence="3 7">Cyclic pyranopterin monophosphate synthase</fullName>
        <ecNumber evidence="3 7">4.6.1.17</ecNumber>
    </recommendedName>
    <alternativeName>
        <fullName evidence="7">Molybdenum cofactor biosynthesis protein C</fullName>
    </alternativeName>
</protein>
<feature type="domain" description="Molybdopterin cofactor biosynthesis C (MoaC)" evidence="8">
    <location>
        <begin position="14"/>
        <end position="149"/>
    </location>
</feature>
<name>A0A2U8FAZ6_9HELI</name>
<dbReference type="KEGG" id="had:CDV25_00090"/>
<dbReference type="AlphaFoldDB" id="A0A2U8FAZ6"/>
<dbReference type="OrthoDB" id="9794429at2"/>
<evidence type="ECO:0000256" key="1">
    <source>
        <dbReference type="ARBA" id="ARBA00001637"/>
    </source>
</evidence>
<feature type="binding site" evidence="7">
    <location>
        <begin position="112"/>
        <end position="113"/>
    </location>
    <ligand>
        <name>substrate</name>
    </ligand>
</feature>
<feature type="binding site" evidence="7">
    <location>
        <begin position="74"/>
        <end position="76"/>
    </location>
    <ligand>
        <name>substrate</name>
    </ligand>
</feature>
<dbReference type="InterPro" id="IPR047594">
    <property type="entry name" value="MoaC_bact/euk"/>
</dbReference>
<comment type="function">
    <text evidence="6 7">Catalyzes the conversion of (8S)-3',8-cyclo-7,8-dihydroguanosine 5'-triphosphate to cyclic pyranopterin monophosphate (cPMP).</text>
</comment>
<dbReference type="SUPFAM" id="SSF55040">
    <property type="entry name" value="Molybdenum cofactor biosynthesis protein C, MoaC"/>
    <property type="match status" value="1"/>
</dbReference>
<accession>A0A2U8FAZ6</accession>
<dbReference type="UniPathway" id="UPA00344"/>
<dbReference type="InterPro" id="IPR023045">
    <property type="entry name" value="MoaC"/>
</dbReference>
<dbReference type="GO" id="GO:0006777">
    <property type="term" value="P:Mo-molybdopterin cofactor biosynthetic process"/>
    <property type="evidence" value="ECO:0007669"/>
    <property type="project" value="UniProtKB-UniRule"/>
</dbReference>
<keyword evidence="4 7" id="KW-0501">Molybdenum cofactor biosynthesis</keyword>
<sequence>MQLTHLDKKGNPNMVDVSSKDITLREAVARGKITMSAEAFKAVVENKVKKGPVLQTAIIAAIMGAKRTSELIPMCHPLYLTSVKCDIQENNDEKAFIVEVRAKSSGQTGVEMEALMGVNIGLLTIYDMVKAIDKSMVLSEIYLVEKSGGKSGYVRVNTPKP</sequence>